<dbReference type="EMBL" id="CP068391">
    <property type="protein sequence ID" value="QQX55295.1"/>
    <property type="molecule type" value="Genomic_DNA"/>
</dbReference>
<organism evidence="1 2">
    <name type="scientific">Serratia proteamaculans</name>
    <dbReference type="NCBI Taxonomy" id="28151"/>
    <lineage>
        <taxon>Bacteria</taxon>
        <taxon>Pseudomonadati</taxon>
        <taxon>Pseudomonadota</taxon>
        <taxon>Gammaproteobacteria</taxon>
        <taxon>Enterobacterales</taxon>
        <taxon>Yersiniaceae</taxon>
        <taxon>Serratia</taxon>
    </lineage>
</organism>
<accession>A0A7U0RQN1</accession>
<protein>
    <submittedName>
        <fullName evidence="1">Uncharacterized protein</fullName>
    </submittedName>
</protein>
<gene>
    <name evidence="1" type="ORF">JKX24_09950</name>
</gene>
<dbReference type="Proteomes" id="UP000596176">
    <property type="component" value="Chromosome"/>
</dbReference>
<evidence type="ECO:0000313" key="2">
    <source>
        <dbReference type="Proteomes" id="UP000596176"/>
    </source>
</evidence>
<proteinExistence type="predicted"/>
<evidence type="ECO:0000313" key="1">
    <source>
        <dbReference type="EMBL" id="QQX55295.1"/>
    </source>
</evidence>
<name>A0A7U0RQN1_SERPR</name>
<sequence>MYKNRKRGLRRHHYYRLKSNRKDYYGGIIYQELSTAQGIARRAGKLVTTAPDCSCWMCGNPRRYFLSVTLQELKANDSEGDGWKELNAESV</sequence>
<dbReference type="AlphaFoldDB" id="A0A7U0RQN1"/>
<dbReference type="RefSeq" id="WP_207979966.1">
    <property type="nucleotide sequence ID" value="NZ_CP068391.1"/>
</dbReference>
<reference evidence="1 2" key="1">
    <citation type="submission" date="2021-01" db="EMBL/GenBank/DDBJ databases">
        <title>Chromosome sequence of Serratia proteamaculans strain 94 rif-r, isolated from spoiled beef.</title>
        <authorList>
            <person name="Zaytseva Y.V."/>
            <person name="Iablokov S.N."/>
            <person name="Klyukina A."/>
        </authorList>
    </citation>
    <scope>NUCLEOTIDE SEQUENCE [LARGE SCALE GENOMIC DNA]</scope>
    <source>
        <strain evidence="1 2">94 rif-r</strain>
    </source>
</reference>